<evidence type="ECO:0000313" key="3">
    <source>
        <dbReference type="Proteomes" id="UP000256405"/>
    </source>
</evidence>
<dbReference type="RefSeq" id="WP_086541553.1">
    <property type="nucleotide sequence ID" value="NZ_MSSW01000030.1"/>
</dbReference>
<gene>
    <name evidence="2" type="ORF">C8N25_10260</name>
</gene>
<accession>A0A3E0E300</accession>
<proteinExistence type="predicted"/>
<name>A0A3E0E300_9BACT</name>
<evidence type="ECO:0000313" key="2">
    <source>
        <dbReference type="EMBL" id="REG92662.1"/>
    </source>
</evidence>
<sequence length="74" mass="8371">MKLSTFAIAIILFISVSCGNKKANEEHGHSHESEEEHGHAHDEESTMDHHQEEFKIESDSTVHTHEDGNTHSDH</sequence>
<organism evidence="2 3">
    <name type="scientific">Algoriphagus antarcticus</name>
    <dbReference type="NCBI Taxonomy" id="238540"/>
    <lineage>
        <taxon>Bacteria</taxon>
        <taxon>Pseudomonadati</taxon>
        <taxon>Bacteroidota</taxon>
        <taxon>Cytophagia</taxon>
        <taxon>Cytophagales</taxon>
        <taxon>Cyclobacteriaceae</taxon>
        <taxon>Algoriphagus</taxon>
    </lineage>
</organism>
<dbReference type="AlphaFoldDB" id="A0A3E0E300"/>
<comment type="caution">
    <text evidence="2">The sequence shown here is derived from an EMBL/GenBank/DDBJ whole genome shotgun (WGS) entry which is preliminary data.</text>
</comment>
<evidence type="ECO:0000256" key="1">
    <source>
        <dbReference type="SAM" id="MobiDB-lite"/>
    </source>
</evidence>
<protein>
    <submittedName>
        <fullName evidence="2">Uncharacterized protein</fullName>
    </submittedName>
</protein>
<feature type="region of interest" description="Disordered" evidence="1">
    <location>
        <begin position="22"/>
        <end position="74"/>
    </location>
</feature>
<keyword evidence="3" id="KW-1185">Reference proteome</keyword>
<reference evidence="2 3" key="1">
    <citation type="submission" date="2018-08" db="EMBL/GenBank/DDBJ databases">
        <title>Genomic Encyclopedia of Archaeal and Bacterial Type Strains, Phase II (KMG-II): from individual species to whole genera.</title>
        <authorList>
            <person name="Goeker M."/>
        </authorList>
    </citation>
    <scope>NUCLEOTIDE SEQUENCE [LARGE SCALE GENOMIC DNA]</scope>
    <source>
        <strain evidence="2 3">DSM 15986</strain>
    </source>
</reference>
<dbReference type="PROSITE" id="PS51257">
    <property type="entry name" value="PROKAR_LIPOPROTEIN"/>
    <property type="match status" value="1"/>
</dbReference>
<dbReference type="Proteomes" id="UP000256405">
    <property type="component" value="Unassembled WGS sequence"/>
</dbReference>
<dbReference type="EMBL" id="QUNF01000002">
    <property type="protein sequence ID" value="REG92662.1"/>
    <property type="molecule type" value="Genomic_DNA"/>
</dbReference>